<reference evidence="8 9" key="1">
    <citation type="submission" date="2017-12" db="EMBL/GenBank/DDBJ databases">
        <title>Comparative genomics of Botrytis spp.</title>
        <authorList>
            <person name="Valero-Jimenez C.A."/>
            <person name="Tapia P."/>
            <person name="Veloso J."/>
            <person name="Silva-Moreno E."/>
            <person name="Staats M."/>
            <person name="Valdes J.H."/>
            <person name="Van Kan J.A.L."/>
        </authorList>
    </citation>
    <scope>NUCLEOTIDE SEQUENCE [LARGE SCALE GENOMIC DNA]</scope>
    <source>
        <strain evidence="8 9">Bh0001</strain>
    </source>
</reference>
<feature type="transmembrane region" description="Helical" evidence="6">
    <location>
        <begin position="130"/>
        <end position="152"/>
    </location>
</feature>
<keyword evidence="3 6" id="KW-1133">Transmembrane helix</keyword>
<evidence type="ECO:0000256" key="6">
    <source>
        <dbReference type="SAM" id="Phobius"/>
    </source>
</evidence>
<feature type="transmembrane region" description="Helical" evidence="6">
    <location>
        <begin position="266"/>
        <end position="288"/>
    </location>
</feature>
<sequence length="545" mass="58070">MTSLEVITTKQASGTVPSSVAPEKVVPEDSGTISDQSASDGISLCLSLMLSSLDITIVSTSLVTISDDLQAFDQSSWIVNSYLTTYFSALIIWAKMSDLVGRKIMLVVALVIFLAFSGGCGGASNSTQLALQGVGGAGIFSMVPIIVAEMVVPEQYGKFNGIISLALAISFLLGPLLGGAIPQHTTWRWIFWINLPIGMVGLVLVILAMPAGFPDNRPSKAVLLPPKLSDLRGKFDYVGFLLLPTACIFLIVAFEEAGVAFAWNSALVITFLVLAFVLLALFFAWQRLLFLKQSARQPVIPWEFLKHRVLMGIYIYALLSGVPFVTLVIEIPQRVQNISNTSTLIAGVRVLPYTMSVAVGSAITGGLTAKGRIPPIYVLITATVLQILGTGLLYSIPVTAHMPASFYGYEVLAGMGVGLGLTTLLSITPFIVEKRLLGTNNDVAVALGGVTQMRILGGAIGVAIATSLLSSNVISALADILPAQIVNHLLQDISSVALLSPGDQIAVRTAFARGYKKQLVMILCFCAAELLAIGLMWERKPRRLA</sequence>
<feature type="region of interest" description="Disordered" evidence="5">
    <location>
        <begin position="1"/>
        <end position="37"/>
    </location>
</feature>
<dbReference type="Proteomes" id="UP000297814">
    <property type="component" value="Unassembled WGS sequence"/>
</dbReference>
<dbReference type="AlphaFoldDB" id="A0A4Z1H214"/>
<feature type="domain" description="Major facilitator superfamily (MFS) profile" evidence="7">
    <location>
        <begin position="40"/>
        <end position="494"/>
    </location>
</feature>
<dbReference type="GO" id="GO:0005886">
    <property type="term" value="C:plasma membrane"/>
    <property type="evidence" value="ECO:0007669"/>
    <property type="project" value="TreeGrafter"/>
</dbReference>
<proteinExistence type="predicted"/>
<keyword evidence="9" id="KW-1185">Reference proteome</keyword>
<feature type="transmembrane region" description="Helical" evidence="6">
    <location>
        <begin position="309"/>
        <end position="331"/>
    </location>
</feature>
<name>A0A4Z1H214_9HELO</name>
<keyword evidence="4 6" id="KW-0472">Membrane</keyword>
<comment type="caution">
    <text evidence="8">The sequence shown here is derived from an EMBL/GenBank/DDBJ whole genome shotgun (WGS) entry which is preliminary data.</text>
</comment>
<feature type="transmembrane region" description="Helical" evidence="6">
    <location>
        <begin position="444"/>
        <end position="469"/>
    </location>
</feature>
<evidence type="ECO:0000256" key="1">
    <source>
        <dbReference type="ARBA" id="ARBA00004141"/>
    </source>
</evidence>
<feature type="transmembrane region" description="Helical" evidence="6">
    <location>
        <begin position="411"/>
        <end position="432"/>
    </location>
</feature>
<evidence type="ECO:0000259" key="7">
    <source>
        <dbReference type="PROSITE" id="PS50850"/>
    </source>
</evidence>
<dbReference type="PANTHER" id="PTHR23501">
    <property type="entry name" value="MAJOR FACILITATOR SUPERFAMILY"/>
    <property type="match status" value="1"/>
</dbReference>
<dbReference type="GO" id="GO:0022857">
    <property type="term" value="F:transmembrane transporter activity"/>
    <property type="evidence" value="ECO:0007669"/>
    <property type="project" value="InterPro"/>
</dbReference>
<dbReference type="PRINTS" id="PR01036">
    <property type="entry name" value="TCRTETB"/>
</dbReference>
<feature type="transmembrane region" description="Helical" evidence="6">
    <location>
        <begin position="235"/>
        <end position="254"/>
    </location>
</feature>
<dbReference type="InterPro" id="IPR011701">
    <property type="entry name" value="MFS"/>
</dbReference>
<evidence type="ECO:0000313" key="9">
    <source>
        <dbReference type="Proteomes" id="UP000297814"/>
    </source>
</evidence>
<feature type="transmembrane region" description="Helical" evidence="6">
    <location>
        <begin position="351"/>
        <end position="369"/>
    </location>
</feature>
<dbReference type="InterPro" id="IPR020846">
    <property type="entry name" value="MFS_dom"/>
</dbReference>
<dbReference type="EMBL" id="PQXK01000005">
    <property type="protein sequence ID" value="TGO42795.1"/>
    <property type="molecule type" value="Genomic_DNA"/>
</dbReference>
<evidence type="ECO:0000256" key="3">
    <source>
        <dbReference type="ARBA" id="ARBA00022989"/>
    </source>
</evidence>
<protein>
    <recommendedName>
        <fullName evidence="7">Major facilitator superfamily (MFS) profile domain-containing protein</fullName>
    </recommendedName>
</protein>
<organism evidence="8 9">
    <name type="scientific">Botrytis hyacinthi</name>
    <dbReference type="NCBI Taxonomy" id="278943"/>
    <lineage>
        <taxon>Eukaryota</taxon>
        <taxon>Fungi</taxon>
        <taxon>Dikarya</taxon>
        <taxon>Ascomycota</taxon>
        <taxon>Pezizomycotina</taxon>
        <taxon>Leotiomycetes</taxon>
        <taxon>Helotiales</taxon>
        <taxon>Sclerotiniaceae</taxon>
        <taxon>Botrytis</taxon>
    </lineage>
</organism>
<evidence type="ECO:0000256" key="2">
    <source>
        <dbReference type="ARBA" id="ARBA00022692"/>
    </source>
</evidence>
<dbReference type="Gene3D" id="1.20.1720.10">
    <property type="entry name" value="Multidrug resistance protein D"/>
    <property type="match status" value="1"/>
</dbReference>
<dbReference type="Pfam" id="PF07690">
    <property type="entry name" value="MFS_1"/>
    <property type="match status" value="1"/>
</dbReference>
<keyword evidence="2 6" id="KW-0812">Transmembrane</keyword>
<dbReference type="PANTHER" id="PTHR23501:SF43">
    <property type="entry name" value="MULTIDRUG TRANSPORTER, PUTATIVE (AFU_ORTHOLOGUE AFUA_6G03040)-RELATED"/>
    <property type="match status" value="1"/>
</dbReference>
<feature type="transmembrane region" description="Helical" evidence="6">
    <location>
        <begin position="77"/>
        <end position="94"/>
    </location>
</feature>
<gene>
    <name evidence="8" type="ORF">BHYA_0005g00600</name>
</gene>
<feature type="transmembrane region" description="Helical" evidence="6">
    <location>
        <begin position="376"/>
        <end position="396"/>
    </location>
</feature>
<dbReference type="InterPro" id="IPR036259">
    <property type="entry name" value="MFS_trans_sf"/>
</dbReference>
<dbReference type="SUPFAM" id="SSF103473">
    <property type="entry name" value="MFS general substrate transporter"/>
    <property type="match status" value="2"/>
</dbReference>
<dbReference type="PROSITE" id="PS50850">
    <property type="entry name" value="MFS"/>
    <property type="match status" value="1"/>
</dbReference>
<feature type="transmembrane region" description="Helical" evidence="6">
    <location>
        <begin position="189"/>
        <end position="214"/>
    </location>
</feature>
<accession>A0A4Z1H214</accession>
<evidence type="ECO:0000256" key="5">
    <source>
        <dbReference type="SAM" id="MobiDB-lite"/>
    </source>
</evidence>
<evidence type="ECO:0000313" key="8">
    <source>
        <dbReference type="EMBL" id="TGO42795.1"/>
    </source>
</evidence>
<comment type="subcellular location">
    <subcellularLocation>
        <location evidence="1">Membrane</location>
        <topology evidence="1">Multi-pass membrane protein</topology>
    </subcellularLocation>
</comment>
<feature type="transmembrane region" description="Helical" evidence="6">
    <location>
        <begin position="159"/>
        <end position="177"/>
    </location>
</feature>
<feature type="transmembrane region" description="Helical" evidence="6">
    <location>
        <begin position="519"/>
        <end position="537"/>
    </location>
</feature>
<feature type="compositionally biased region" description="Polar residues" evidence="5">
    <location>
        <begin position="1"/>
        <end position="18"/>
    </location>
</feature>
<feature type="transmembrane region" description="Helical" evidence="6">
    <location>
        <begin position="106"/>
        <end position="124"/>
    </location>
</feature>
<evidence type="ECO:0000256" key="4">
    <source>
        <dbReference type="ARBA" id="ARBA00023136"/>
    </source>
</evidence>